<accession>A0ABV3TUF8</accession>
<organism evidence="1 2">
    <name type="scientific">Zhongshania arctica</name>
    <dbReference type="NCBI Taxonomy" id="3238302"/>
    <lineage>
        <taxon>Bacteria</taxon>
        <taxon>Pseudomonadati</taxon>
        <taxon>Pseudomonadota</taxon>
        <taxon>Gammaproteobacteria</taxon>
        <taxon>Cellvibrionales</taxon>
        <taxon>Spongiibacteraceae</taxon>
        <taxon>Zhongshania</taxon>
    </lineage>
</organism>
<comment type="caution">
    <text evidence="1">The sequence shown here is derived from an EMBL/GenBank/DDBJ whole genome shotgun (WGS) entry which is preliminary data.</text>
</comment>
<dbReference type="RefSeq" id="WP_368375347.1">
    <property type="nucleotide sequence ID" value="NZ_JBFRYB010000001.1"/>
</dbReference>
<name>A0ABV3TUF8_9GAMM</name>
<dbReference type="Proteomes" id="UP001557484">
    <property type="component" value="Unassembled WGS sequence"/>
</dbReference>
<protein>
    <submittedName>
        <fullName evidence="1">Uncharacterized protein</fullName>
    </submittedName>
</protein>
<evidence type="ECO:0000313" key="2">
    <source>
        <dbReference type="Proteomes" id="UP001557484"/>
    </source>
</evidence>
<sequence>MKVNWDMSVLPSGKLAEYVYVTDSAAQLETELEPLIIACVDKAVSVMPENINDDSLYLIFEFDDHRVLRIVMTDDTKQQESAYGIACDMSSVTPYLAESDYWKFKDERFADIVKHCIRDYLTTCGAFMRYSLVAVFSEGDRARTELL</sequence>
<gene>
    <name evidence="1" type="ORF">AB4875_07055</name>
</gene>
<keyword evidence="2" id="KW-1185">Reference proteome</keyword>
<proteinExistence type="predicted"/>
<reference evidence="1 2" key="1">
    <citation type="journal article" date="2011" name="Int. J. Syst. Evol. Microbiol.">
        <title>Zhongshania antarctica gen. nov., sp. nov. and Zhongshania guokunii sp. nov., gammaproteobacteria respectively isolated from coastal attached (fast) ice and surface seawater of the Antarctic.</title>
        <authorList>
            <person name="Li H.J."/>
            <person name="Zhang X.Y."/>
            <person name="Chen C.X."/>
            <person name="Zhang Y.J."/>
            <person name="Gao Z.M."/>
            <person name="Yu Y."/>
            <person name="Chen X.L."/>
            <person name="Chen B."/>
            <person name="Zhang Y.Z."/>
        </authorList>
    </citation>
    <scope>NUCLEOTIDE SEQUENCE [LARGE SCALE GENOMIC DNA]</scope>
    <source>
        <strain evidence="1 2">R06B22</strain>
    </source>
</reference>
<evidence type="ECO:0000313" key="1">
    <source>
        <dbReference type="EMBL" id="MEX1665241.1"/>
    </source>
</evidence>
<dbReference type="EMBL" id="JBFRYB010000001">
    <property type="protein sequence ID" value="MEX1665241.1"/>
    <property type="molecule type" value="Genomic_DNA"/>
</dbReference>